<feature type="compositionally biased region" description="Polar residues" evidence="1">
    <location>
        <begin position="343"/>
        <end position="352"/>
    </location>
</feature>
<feature type="compositionally biased region" description="Basic and acidic residues" evidence="1">
    <location>
        <begin position="412"/>
        <end position="425"/>
    </location>
</feature>
<reference evidence="3" key="2">
    <citation type="journal article" date="2024" name="Plant">
        <title>Genomic evolution and insights into agronomic trait innovations of Sesamum species.</title>
        <authorList>
            <person name="Miao H."/>
            <person name="Wang L."/>
            <person name="Qu L."/>
            <person name="Liu H."/>
            <person name="Sun Y."/>
            <person name="Le M."/>
            <person name="Wang Q."/>
            <person name="Wei S."/>
            <person name="Zheng Y."/>
            <person name="Lin W."/>
            <person name="Duan Y."/>
            <person name="Cao H."/>
            <person name="Xiong S."/>
            <person name="Wang X."/>
            <person name="Wei L."/>
            <person name="Li C."/>
            <person name="Ma Q."/>
            <person name="Ju M."/>
            <person name="Zhao R."/>
            <person name="Li G."/>
            <person name="Mu C."/>
            <person name="Tian Q."/>
            <person name="Mei H."/>
            <person name="Zhang T."/>
            <person name="Gao T."/>
            <person name="Zhang H."/>
        </authorList>
    </citation>
    <scope>NUCLEOTIDE SEQUENCE</scope>
    <source>
        <strain evidence="3">G01</strain>
    </source>
</reference>
<dbReference type="InterPro" id="IPR025452">
    <property type="entry name" value="DUF4218"/>
</dbReference>
<comment type="caution">
    <text evidence="3">The sequence shown here is derived from an EMBL/GenBank/DDBJ whole genome shotgun (WGS) entry which is preliminary data.</text>
</comment>
<dbReference type="PANTHER" id="PTHR48258:SF4">
    <property type="entry name" value="DUF4216 DOMAIN-CONTAINING PROTEIN"/>
    <property type="match status" value="1"/>
</dbReference>
<reference evidence="3" key="1">
    <citation type="submission" date="2020-06" db="EMBL/GenBank/DDBJ databases">
        <authorList>
            <person name="Li T."/>
            <person name="Hu X."/>
            <person name="Zhang T."/>
            <person name="Song X."/>
            <person name="Zhang H."/>
            <person name="Dai N."/>
            <person name="Sheng W."/>
            <person name="Hou X."/>
            <person name="Wei L."/>
        </authorList>
    </citation>
    <scope>NUCLEOTIDE SEQUENCE</scope>
    <source>
        <strain evidence="3">G01</strain>
        <tissue evidence="3">Leaf</tissue>
    </source>
</reference>
<evidence type="ECO:0000256" key="1">
    <source>
        <dbReference type="SAM" id="MobiDB-lite"/>
    </source>
</evidence>
<evidence type="ECO:0000313" key="3">
    <source>
        <dbReference type="EMBL" id="KAL0327818.1"/>
    </source>
</evidence>
<dbReference type="PANTHER" id="PTHR48258">
    <property type="entry name" value="DUF4218 DOMAIN-CONTAINING PROTEIN-RELATED"/>
    <property type="match status" value="1"/>
</dbReference>
<feature type="compositionally biased region" description="Low complexity" evidence="1">
    <location>
        <begin position="433"/>
        <end position="442"/>
    </location>
</feature>
<dbReference type="Pfam" id="PF13960">
    <property type="entry name" value="DUF4218"/>
    <property type="match status" value="1"/>
</dbReference>
<accession>A0AAW2MBJ6</accession>
<dbReference type="AlphaFoldDB" id="A0AAW2MBJ6"/>
<name>A0AAW2MBJ6_9LAMI</name>
<sequence length="510" mass="57897">MDNEGKTKDNLNARKDLENICNRPELEVDDRKPKARLKAAYTLTKEHKKKICEWKLIPIAFRELLPEFVWGALTALSILFQVLCSTTLDVKKVQELEENVCIIMCNLEKIFPPAFFDSVEHLIIHLPYEALMGGPVQYRWMYPFERFLRDSKKKVKNKAHVEASICEAYIVLEIGWLTFHYFESHVTCKRYKSSQNDELTQNNDRVARDIFNHLGRKSGVSTKRYALGQERHVMETYVLCNSEVVATYYQSFLNELYETYSPDDPIIHQIVTTDFKAWFKRRLSDASRICSTPLGMWQGMWTWAGVRPPTPDVSDAPEASTQQLVPPSTPPSVPTASQSTSVDSMQFTASSATPPPQHLHVLVRTSVVIKYSHIQVGLPGNEEVQLDRPPQRMVIFASCHKKKDNGCWSGSRAEEETYQDARGERASQLTPPEEGGSSTVSVTSLEEEQLWNEATGGTKPGESLIQKIKLMLNILFDKMGIQIPRPDQPLAADAPTEECTQQQDEEAANL</sequence>
<dbReference type="EMBL" id="JACGWK010000011">
    <property type="protein sequence ID" value="KAL0327818.1"/>
    <property type="molecule type" value="Genomic_DNA"/>
</dbReference>
<protein>
    <recommendedName>
        <fullName evidence="2">DUF4218 domain-containing protein</fullName>
    </recommendedName>
</protein>
<feature type="domain" description="DUF4218" evidence="2">
    <location>
        <begin position="83"/>
        <end position="195"/>
    </location>
</feature>
<feature type="region of interest" description="Disordered" evidence="1">
    <location>
        <begin position="308"/>
        <end position="356"/>
    </location>
</feature>
<proteinExistence type="predicted"/>
<feature type="region of interest" description="Disordered" evidence="1">
    <location>
        <begin position="486"/>
        <end position="510"/>
    </location>
</feature>
<gene>
    <name evidence="3" type="ORF">Sangu_1859800</name>
</gene>
<organism evidence="3">
    <name type="scientific">Sesamum angustifolium</name>
    <dbReference type="NCBI Taxonomy" id="2727405"/>
    <lineage>
        <taxon>Eukaryota</taxon>
        <taxon>Viridiplantae</taxon>
        <taxon>Streptophyta</taxon>
        <taxon>Embryophyta</taxon>
        <taxon>Tracheophyta</taxon>
        <taxon>Spermatophyta</taxon>
        <taxon>Magnoliopsida</taxon>
        <taxon>eudicotyledons</taxon>
        <taxon>Gunneridae</taxon>
        <taxon>Pentapetalae</taxon>
        <taxon>asterids</taxon>
        <taxon>lamiids</taxon>
        <taxon>Lamiales</taxon>
        <taxon>Pedaliaceae</taxon>
        <taxon>Sesamum</taxon>
    </lineage>
</organism>
<feature type="region of interest" description="Disordered" evidence="1">
    <location>
        <begin position="403"/>
        <end position="442"/>
    </location>
</feature>
<evidence type="ECO:0000259" key="2">
    <source>
        <dbReference type="Pfam" id="PF13960"/>
    </source>
</evidence>